<evidence type="ECO:0000256" key="4">
    <source>
        <dbReference type="ARBA" id="ARBA00022692"/>
    </source>
</evidence>
<comment type="caution">
    <text evidence="9">The sequence shown here is derived from an EMBL/GenBank/DDBJ whole genome shotgun (WGS) entry which is preliminary data.</text>
</comment>
<accession>A0A1X0VFK4</accession>
<evidence type="ECO:0000256" key="7">
    <source>
        <dbReference type="SAM" id="Phobius"/>
    </source>
</evidence>
<feature type="transmembrane region" description="Helical" evidence="7">
    <location>
        <begin position="138"/>
        <end position="158"/>
    </location>
</feature>
<feature type="transmembrane region" description="Helical" evidence="7">
    <location>
        <begin position="9"/>
        <end position="28"/>
    </location>
</feature>
<keyword evidence="6 7" id="KW-0472">Membrane</keyword>
<feature type="transmembrane region" description="Helical" evidence="7">
    <location>
        <begin position="164"/>
        <end position="183"/>
    </location>
</feature>
<proteinExistence type="predicted"/>
<dbReference type="InterPro" id="IPR004638">
    <property type="entry name" value="EmrB-like"/>
</dbReference>
<feature type="transmembrane region" description="Helical" evidence="7">
    <location>
        <begin position="294"/>
        <end position="316"/>
    </location>
</feature>
<dbReference type="PANTHER" id="PTHR42718">
    <property type="entry name" value="MAJOR FACILITATOR SUPERFAMILY MULTIDRUG TRANSPORTER MFSC"/>
    <property type="match status" value="1"/>
</dbReference>
<feature type="transmembrane region" description="Helical" evidence="7">
    <location>
        <begin position="75"/>
        <end position="94"/>
    </location>
</feature>
<evidence type="ECO:0000256" key="3">
    <source>
        <dbReference type="ARBA" id="ARBA00022475"/>
    </source>
</evidence>
<keyword evidence="3" id="KW-1003">Cell membrane</keyword>
<feature type="transmembrane region" description="Helical" evidence="7">
    <location>
        <begin position="434"/>
        <end position="458"/>
    </location>
</feature>
<dbReference type="InterPro" id="IPR011701">
    <property type="entry name" value="MFS"/>
</dbReference>
<dbReference type="SUPFAM" id="SSF103473">
    <property type="entry name" value="MFS general substrate transporter"/>
    <property type="match status" value="1"/>
</dbReference>
<feature type="transmembrane region" description="Helical" evidence="7">
    <location>
        <begin position="48"/>
        <end position="68"/>
    </location>
</feature>
<keyword evidence="4 7" id="KW-0812">Transmembrane</keyword>
<evidence type="ECO:0000256" key="5">
    <source>
        <dbReference type="ARBA" id="ARBA00022989"/>
    </source>
</evidence>
<dbReference type="Gene3D" id="1.20.1250.20">
    <property type="entry name" value="MFS general substrate transporter like domains"/>
    <property type="match status" value="1"/>
</dbReference>
<dbReference type="Pfam" id="PF07690">
    <property type="entry name" value="MFS_1"/>
    <property type="match status" value="1"/>
</dbReference>
<dbReference type="InterPro" id="IPR036259">
    <property type="entry name" value="MFS_trans_sf"/>
</dbReference>
<keyword evidence="5 7" id="KW-1133">Transmembrane helix</keyword>
<dbReference type="eggNOG" id="COG2814">
    <property type="taxonomic scope" value="Bacteria"/>
</dbReference>
<evidence type="ECO:0000256" key="6">
    <source>
        <dbReference type="ARBA" id="ARBA00023136"/>
    </source>
</evidence>
<feature type="transmembrane region" description="Helical" evidence="7">
    <location>
        <begin position="263"/>
        <end position="288"/>
    </location>
</feature>
<evidence type="ECO:0000313" key="10">
    <source>
        <dbReference type="Proteomes" id="UP000192288"/>
    </source>
</evidence>
<dbReference type="Gene3D" id="1.20.1720.10">
    <property type="entry name" value="Multidrug resistance protein D"/>
    <property type="match status" value="1"/>
</dbReference>
<feature type="transmembrane region" description="Helical" evidence="7">
    <location>
        <begin position="106"/>
        <end position="126"/>
    </location>
</feature>
<dbReference type="EMBL" id="MPLS01000003">
    <property type="protein sequence ID" value="ORI98493.1"/>
    <property type="molecule type" value="Genomic_DNA"/>
</dbReference>
<evidence type="ECO:0000256" key="1">
    <source>
        <dbReference type="ARBA" id="ARBA00004651"/>
    </source>
</evidence>
<protein>
    <submittedName>
        <fullName evidence="9">MFS transporter</fullName>
    </submittedName>
</protein>
<dbReference type="InterPro" id="IPR020846">
    <property type="entry name" value="MFS_dom"/>
</dbReference>
<dbReference type="PANTHER" id="PTHR42718:SF24">
    <property type="entry name" value="MAJOR FACILITATOR SUPERFAMILY (MFS) PROFILE DOMAIN-CONTAINING PROTEIN"/>
    <property type="match status" value="1"/>
</dbReference>
<feature type="transmembrane region" description="Helical" evidence="7">
    <location>
        <begin position="225"/>
        <end position="243"/>
    </location>
</feature>
<comment type="subcellular location">
    <subcellularLocation>
        <location evidence="1">Cell membrane</location>
        <topology evidence="1">Multi-pass membrane protein</topology>
    </subcellularLocation>
</comment>
<dbReference type="Proteomes" id="UP000192288">
    <property type="component" value="Unassembled WGS sequence"/>
</dbReference>
<dbReference type="PRINTS" id="PR01036">
    <property type="entry name" value="TCRTETB"/>
</dbReference>
<sequence>MNISQKNRTILIILVIGTFLGFLNQTLMNVALPDIMREFHISTALGQWLTNGYMLVNGIMVPLTAFLIQRLTTRALYLTAVGLFAIGTITAGFAPNFEILITGRMIQAMGAGVFGPLMNVVVMNLFAPDRRGSAMGTIGLALNFAPALGPSLSGFIVTNLNWRFLFYIVAPLIIANFILAYFLLNNIGTPKRLKFDVLGVILSSIGLGSLLYGFSNAGGTPWHDFTVWGFVVIGLVVTTLFILHQLHTSTPLLNMSVFSHREFNVAVLINIVLMMAMYGGALMLPLYMQNVRGASAFISGLVLFPGALITAFLSPWSGRLYDRYGAKYLTLTGILITAVGTFILASLTLTTPLWFAVIGQFVRQLGLVLVLMPIQTEAFNALPLNIIPDGSAMFTTIRQLAASFGTAALVTIMTKSATNYQLHHQQASSLLVNLHGVHITFLTAALLMLVAAAMTSLLKPKPVITKK</sequence>
<evidence type="ECO:0000256" key="2">
    <source>
        <dbReference type="ARBA" id="ARBA00022448"/>
    </source>
</evidence>
<dbReference type="CDD" id="cd17503">
    <property type="entry name" value="MFS_LmrB_MDR_like"/>
    <property type="match status" value="1"/>
</dbReference>
<organism evidence="9 10">
    <name type="scientific">Leuconostoc pseudomesenteroides</name>
    <dbReference type="NCBI Taxonomy" id="33968"/>
    <lineage>
        <taxon>Bacteria</taxon>
        <taxon>Bacillati</taxon>
        <taxon>Bacillota</taxon>
        <taxon>Bacilli</taxon>
        <taxon>Lactobacillales</taxon>
        <taxon>Lactobacillaceae</taxon>
        <taxon>Leuconostoc</taxon>
    </lineage>
</organism>
<evidence type="ECO:0000313" key="9">
    <source>
        <dbReference type="EMBL" id="ORI98493.1"/>
    </source>
</evidence>
<feature type="transmembrane region" description="Helical" evidence="7">
    <location>
        <begin position="395"/>
        <end position="414"/>
    </location>
</feature>
<feature type="domain" description="Major facilitator superfamily (MFS) profile" evidence="8">
    <location>
        <begin position="10"/>
        <end position="463"/>
    </location>
</feature>
<evidence type="ECO:0000259" key="8">
    <source>
        <dbReference type="PROSITE" id="PS50850"/>
    </source>
</evidence>
<feature type="transmembrane region" description="Helical" evidence="7">
    <location>
        <begin position="328"/>
        <end position="347"/>
    </location>
</feature>
<dbReference type="NCBIfam" id="TIGR00711">
    <property type="entry name" value="efflux_EmrB"/>
    <property type="match status" value="1"/>
</dbReference>
<dbReference type="RefSeq" id="WP_080518877.1">
    <property type="nucleotide sequence ID" value="NZ_MPLS01000003.1"/>
</dbReference>
<dbReference type="GO" id="GO:0005886">
    <property type="term" value="C:plasma membrane"/>
    <property type="evidence" value="ECO:0007669"/>
    <property type="project" value="UniProtKB-SubCell"/>
</dbReference>
<dbReference type="AlphaFoldDB" id="A0A1X0VFK4"/>
<reference evidence="9 10" key="1">
    <citation type="journal article" date="2017" name="Front. Microbiol.">
        <title>Genomic Characterization of Dairy Associated Leuconostoc Species and Diversity of Leuconostocs in Undefined Mixed Mesophilic Starter Cultures.</title>
        <authorList>
            <person name="Frantzen C.A."/>
            <person name="Kot W."/>
            <person name="Pedersen T.B."/>
            <person name="Ardo Y.M."/>
            <person name="Broadbent J.R."/>
            <person name="Neve H."/>
            <person name="Hansen L.H."/>
            <person name="Dal Bello F."/>
            <person name="Ostlie H.M."/>
            <person name="Kleppen H.P."/>
            <person name="Vogensen F.K."/>
            <person name="Holo H."/>
        </authorList>
    </citation>
    <scope>NUCLEOTIDE SEQUENCE [LARGE SCALE GENOMIC DNA]</scope>
    <source>
        <strain evidence="9 10">LMGCF08</strain>
    </source>
</reference>
<feature type="transmembrane region" description="Helical" evidence="7">
    <location>
        <begin position="195"/>
        <end position="213"/>
    </location>
</feature>
<dbReference type="PROSITE" id="PS50850">
    <property type="entry name" value="MFS"/>
    <property type="match status" value="1"/>
</dbReference>
<name>A0A1X0VFK4_LEUPS</name>
<dbReference type="GO" id="GO:0022857">
    <property type="term" value="F:transmembrane transporter activity"/>
    <property type="evidence" value="ECO:0007669"/>
    <property type="project" value="InterPro"/>
</dbReference>
<gene>
    <name evidence="9" type="ORF">BMR96_01495</name>
</gene>
<keyword evidence="2" id="KW-0813">Transport</keyword>